<dbReference type="InterPro" id="IPR022272">
    <property type="entry name" value="Lipocalin_CS"/>
</dbReference>
<dbReference type="GO" id="GO:0009279">
    <property type="term" value="C:cell outer membrane"/>
    <property type="evidence" value="ECO:0007669"/>
    <property type="project" value="UniProtKB-SubCell"/>
</dbReference>
<dbReference type="AlphaFoldDB" id="A0A258HNC9"/>
<dbReference type="InterPro" id="IPR000566">
    <property type="entry name" value="Lipocln_cytosolic_FA-bd_dom"/>
</dbReference>
<reference evidence="4 5" key="1">
    <citation type="submission" date="2017-03" db="EMBL/GenBank/DDBJ databases">
        <title>Lifting the veil on microbial sulfur biogeochemistry in mining wastewaters.</title>
        <authorList>
            <person name="Kantor R.S."/>
            <person name="Colenbrander Nelson T."/>
            <person name="Marshall S."/>
            <person name="Bennett D."/>
            <person name="Apte S."/>
            <person name="Camacho D."/>
            <person name="Thomas B.C."/>
            <person name="Warren L.A."/>
            <person name="Banfield J.F."/>
        </authorList>
    </citation>
    <scope>NUCLEOTIDE SEQUENCE [LARGE SCALE GENOMIC DNA]</scope>
    <source>
        <strain evidence="4">32-68-21</strain>
    </source>
</reference>
<dbReference type="SUPFAM" id="SSF50814">
    <property type="entry name" value="Lipocalins"/>
    <property type="match status" value="1"/>
</dbReference>
<dbReference type="Pfam" id="PF08212">
    <property type="entry name" value="Lipocalin_2"/>
    <property type="match status" value="1"/>
</dbReference>
<dbReference type="Proteomes" id="UP000216147">
    <property type="component" value="Unassembled WGS sequence"/>
</dbReference>
<feature type="chain" id="PRO_5013437900" description="Outer membrane lipoprotein Blc" evidence="2">
    <location>
        <begin position="22"/>
        <end position="171"/>
    </location>
</feature>
<keyword evidence="2" id="KW-0446">Lipid-binding</keyword>
<dbReference type="CDD" id="cd19438">
    <property type="entry name" value="lipocalin_Blc-like"/>
    <property type="match status" value="1"/>
</dbReference>
<comment type="caution">
    <text evidence="4">The sequence shown here is derived from an EMBL/GenBank/DDBJ whole genome shotgun (WGS) entry which is preliminary data.</text>
</comment>
<evidence type="ECO:0000259" key="3">
    <source>
        <dbReference type="Pfam" id="PF08212"/>
    </source>
</evidence>
<dbReference type="GO" id="GO:0008289">
    <property type="term" value="F:lipid binding"/>
    <property type="evidence" value="ECO:0007669"/>
    <property type="project" value="UniProtKB-UniRule"/>
</dbReference>
<keyword evidence="2" id="KW-0449">Lipoprotein</keyword>
<name>A0A258HNC9_9CAUL</name>
<comment type="subunit">
    <text evidence="2">Homodimer.</text>
</comment>
<feature type="domain" description="Lipocalin/cytosolic fatty-acid binding" evidence="3">
    <location>
        <begin position="31"/>
        <end position="169"/>
    </location>
</feature>
<keyword evidence="2" id="KW-0732">Signal</keyword>
<feature type="signal peptide" evidence="2">
    <location>
        <begin position="1"/>
        <end position="21"/>
    </location>
</feature>
<protein>
    <recommendedName>
        <fullName evidence="2">Outer membrane lipoprotein Blc</fullName>
    </recommendedName>
</protein>
<evidence type="ECO:0000313" key="4">
    <source>
        <dbReference type="EMBL" id="OYX57823.1"/>
    </source>
</evidence>
<dbReference type="PROSITE" id="PS00213">
    <property type="entry name" value="LIPOCALIN"/>
    <property type="match status" value="1"/>
</dbReference>
<dbReference type="EMBL" id="NCEQ01000004">
    <property type="protein sequence ID" value="OYX57823.1"/>
    <property type="molecule type" value="Genomic_DNA"/>
</dbReference>
<keyword evidence="2" id="KW-0472">Membrane</keyword>
<dbReference type="InterPro" id="IPR047202">
    <property type="entry name" value="Lipocalin_Blc-like_dom"/>
</dbReference>
<accession>A0A258HNC9</accession>
<evidence type="ECO:0000256" key="1">
    <source>
        <dbReference type="ARBA" id="ARBA00006889"/>
    </source>
</evidence>
<dbReference type="PANTHER" id="PTHR10612:SF34">
    <property type="entry name" value="APOLIPOPROTEIN D"/>
    <property type="match status" value="1"/>
</dbReference>
<organism evidence="4 5">
    <name type="scientific">Brevundimonas subvibrioides</name>
    <dbReference type="NCBI Taxonomy" id="74313"/>
    <lineage>
        <taxon>Bacteria</taxon>
        <taxon>Pseudomonadati</taxon>
        <taxon>Pseudomonadota</taxon>
        <taxon>Alphaproteobacteria</taxon>
        <taxon>Caulobacterales</taxon>
        <taxon>Caulobacteraceae</taxon>
        <taxon>Brevundimonas</taxon>
    </lineage>
</organism>
<evidence type="ECO:0000256" key="2">
    <source>
        <dbReference type="PIRNR" id="PIRNR036893"/>
    </source>
</evidence>
<dbReference type="InterPro" id="IPR022271">
    <property type="entry name" value="Lipocalin_ApoD"/>
</dbReference>
<gene>
    <name evidence="4" type="ORF">B7Y86_04960</name>
</gene>
<dbReference type="Gene3D" id="2.40.128.20">
    <property type="match status" value="1"/>
</dbReference>
<comment type="subcellular location">
    <subcellularLocation>
        <location evidence="2">Cell outer membrane</location>
    </subcellularLocation>
</comment>
<keyword evidence="2" id="KW-0998">Cell outer membrane</keyword>
<sequence length="171" mass="19285">MPRLALPLAAALVLMIATAAAAEAPEPTRTIDLDRFMGRWHEILRTPNDHQRDCWAASQVWSRRAANDFSISQTCHRGARDGRVTTLNSRARVTDTSTNAKFEASFFAGLIRERYWVIDIAPDYSWMIATTADGRFPALLSRSPTMSAAEQTRLRNRMAELGLPNRQLIQR</sequence>
<comment type="similarity">
    <text evidence="1 2">Belongs to the calycin superfamily. Lipocalin family.</text>
</comment>
<dbReference type="PANTHER" id="PTHR10612">
    <property type="entry name" value="APOLIPOPROTEIN D"/>
    <property type="match status" value="1"/>
</dbReference>
<evidence type="ECO:0000313" key="5">
    <source>
        <dbReference type="Proteomes" id="UP000216147"/>
    </source>
</evidence>
<dbReference type="InterPro" id="IPR012674">
    <property type="entry name" value="Calycin"/>
</dbReference>
<dbReference type="PIRSF" id="PIRSF036893">
    <property type="entry name" value="Lipocalin_ApoD"/>
    <property type="match status" value="1"/>
</dbReference>
<comment type="function">
    <text evidence="2">Involved in the storage or transport of lipids necessary for membrane maintenance under stressful conditions. Displays a binding preference for lysophospholipids.</text>
</comment>
<dbReference type="GO" id="GO:0006950">
    <property type="term" value="P:response to stress"/>
    <property type="evidence" value="ECO:0007669"/>
    <property type="project" value="UniProtKB-ARBA"/>
</dbReference>
<proteinExistence type="inferred from homology"/>